<keyword evidence="3" id="KW-1185">Reference proteome</keyword>
<dbReference type="AlphaFoldDB" id="A0A1B2HTS0"/>
<evidence type="ECO:0000256" key="1">
    <source>
        <dbReference type="SAM" id="MobiDB-lite"/>
    </source>
</evidence>
<name>A0A1B2HTS0_9PSEU</name>
<protein>
    <recommendedName>
        <fullName evidence="4">Alpha/beta hydrolase</fullName>
    </recommendedName>
</protein>
<sequence length="120" mass="13009">MAEADRFGPSSPTRRHRTGGAPGTPRPELGPVVAELAADGIVPVLLGGRREEVPERYERAVKPVSVPVLEVLGDRDDVVPLRYAAHPNAEFLQARNANHFDVIDPGHPSWGLVRGWLAAH</sequence>
<reference evidence="2 3" key="1">
    <citation type="submission" date="2016-07" db="EMBL/GenBank/DDBJ databases">
        <title>Complete genome sequence of the Lentzea guizhouensis DHS C013.</title>
        <authorList>
            <person name="Cao C."/>
        </authorList>
    </citation>
    <scope>NUCLEOTIDE SEQUENCE [LARGE SCALE GENOMIC DNA]</scope>
    <source>
        <strain evidence="2 3">DHS C013</strain>
    </source>
</reference>
<dbReference type="EMBL" id="CP016793">
    <property type="protein sequence ID" value="ANZ41103.1"/>
    <property type="molecule type" value="Genomic_DNA"/>
</dbReference>
<dbReference type="KEGG" id="led:BBK82_39090"/>
<dbReference type="SUPFAM" id="SSF53474">
    <property type="entry name" value="alpha/beta-Hydrolases"/>
    <property type="match status" value="1"/>
</dbReference>
<accession>A0A1B2HTS0</accession>
<gene>
    <name evidence="2" type="ORF">BBK82_39090</name>
</gene>
<proteinExistence type="predicted"/>
<evidence type="ECO:0008006" key="4">
    <source>
        <dbReference type="Google" id="ProtNLM"/>
    </source>
</evidence>
<dbReference type="Proteomes" id="UP000093053">
    <property type="component" value="Chromosome"/>
</dbReference>
<evidence type="ECO:0000313" key="2">
    <source>
        <dbReference type="EMBL" id="ANZ41103.1"/>
    </source>
</evidence>
<evidence type="ECO:0000313" key="3">
    <source>
        <dbReference type="Proteomes" id="UP000093053"/>
    </source>
</evidence>
<dbReference type="OrthoDB" id="255603at2"/>
<dbReference type="InterPro" id="IPR029058">
    <property type="entry name" value="AB_hydrolase_fold"/>
</dbReference>
<dbReference type="RefSeq" id="WP_065919440.1">
    <property type="nucleotide sequence ID" value="NZ_CP016793.1"/>
</dbReference>
<feature type="region of interest" description="Disordered" evidence="1">
    <location>
        <begin position="1"/>
        <end position="30"/>
    </location>
</feature>
<dbReference type="STRING" id="1586287.BBK82_39090"/>
<organism evidence="2 3">
    <name type="scientific">Lentzea guizhouensis</name>
    <dbReference type="NCBI Taxonomy" id="1586287"/>
    <lineage>
        <taxon>Bacteria</taxon>
        <taxon>Bacillati</taxon>
        <taxon>Actinomycetota</taxon>
        <taxon>Actinomycetes</taxon>
        <taxon>Pseudonocardiales</taxon>
        <taxon>Pseudonocardiaceae</taxon>
        <taxon>Lentzea</taxon>
    </lineage>
</organism>